<keyword evidence="2" id="KW-1185">Reference proteome</keyword>
<accession>A0A9P5VBI9</accession>
<dbReference type="EMBL" id="JAAAUQ010000308">
    <property type="protein sequence ID" value="KAF9151610.1"/>
    <property type="molecule type" value="Genomic_DNA"/>
</dbReference>
<dbReference type="Gene3D" id="3.80.10.10">
    <property type="entry name" value="Ribonuclease Inhibitor"/>
    <property type="match status" value="1"/>
</dbReference>
<proteinExistence type="predicted"/>
<sequence length="641" mass="73363">MVTNTGILGIITQIGTHLDPPHLYSAIRVCRSWNIALIPKLWTSIDDSLYSWTLILDSFLECRRMDPSDGSGGEWARGVFLKYGHLVQDLRIQRREVLDAVCCTQACTMLKTLKFGKMEPVGLQELEHEWMYDLSPEEQTEMAEIRWQDAMEGIVDSVTFQQAFEPRSLDLSKTTLAQMEVDWEVTRGFWMLLKKNKGLQVLRLDESLALFMDLVSDEYFIETLRSLWELRDLENDFVQVELAAVMQALPDLRRYAKFTDPCGPLSLTEPVRRLTHVEVNRSISCQELSQFLKNAPNLESLSIQSLNHAAPMPSYQESELLMDDIYSNLQRLQIGTFMGYYGYLLDKRLLDTVLPWMSDLKTIHLTRLHVNLVRSFSKHCSVLTTVEGSNVGPILQLTPGQRQENHEARSLEEMIMTCPSLEKIDWIGRALCDTILWDYTGVWPNLTFLRCQIGGLKVLPIEFEAIRKQIKGLPGPFRFKENRVFLQQESIRQQQRLVLSRIGSLRNLKTLDIGADFQLHENTTWAEGGQGGSWVDKKRPRMYDCLRLSLEMGLDELAGLKNLEVFGFEGIEHEIGDAELGWMSENWGNLKVMRGLCGTEGSLLVETEEDMRKARLLGVMKRLRPDVAHEPSGVCVMVPLV</sequence>
<evidence type="ECO:0000313" key="1">
    <source>
        <dbReference type="EMBL" id="KAF9151610.1"/>
    </source>
</evidence>
<evidence type="ECO:0008006" key="3">
    <source>
        <dbReference type="Google" id="ProtNLM"/>
    </source>
</evidence>
<evidence type="ECO:0000313" key="2">
    <source>
        <dbReference type="Proteomes" id="UP000748756"/>
    </source>
</evidence>
<dbReference type="SUPFAM" id="SSF81383">
    <property type="entry name" value="F-box domain"/>
    <property type="match status" value="1"/>
</dbReference>
<gene>
    <name evidence="1" type="ORF">BG015_006438</name>
</gene>
<dbReference type="Proteomes" id="UP000748756">
    <property type="component" value="Unassembled WGS sequence"/>
</dbReference>
<name>A0A9P5VBI9_9FUNG</name>
<dbReference type="AlphaFoldDB" id="A0A9P5VBI9"/>
<dbReference type="OrthoDB" id="2367475at2759"/>
<reference evidence="1" key="1">
    <citation type="journal article" date="2020" name="Fungal Divers.">
        <title>Resolving the Mortierellaceae phylogeny through synthesis of multi-gene phylogenetics and phylogenomics.</title>
        <authorList>
            <person name="Vandepol N."/>
            <person name="Liber J."/>
            <person name="Desiro A."/>
            <person name="Na H."/>
            <person name="Kennedy M."/>
            <person name="Barry K."/>
            <person name="Grigoriev I.V."/>
            <person name="Miller A.N."/>
            <person name="O'Donnell K."/>
            <person name="Stajich J.E."/>
            <person name="Bonito G."/>
        </authorList>
    </citation>
    <scope>NUCLEOTIDE SEQUENCE</scope>
    <source>
        <strain evidence="1">NRRL 6426</strain>
    </source>
</reference>
<organism evidence="1 2">
    <name type="scientific">Linnemannia schmuckeri</name>
    <dbReference type="NCBI Taxonomy" id="64567"/>
    <lineage>
        <taxon>Eukaryota</taxon>
        <taxon>Fungi</taxon>
        <taxon>Fungi incertae sedis</taxon>
        <taxon>Mucoromycota</taxon>
        <taxon>Mortierellomycotina</taxon>
        <taxon>Mortierellomycetes</taxon>
        <taxon>Mortierellales</taxon>
        <taxon>Mortierellaceae</taxon>
        <taxon>Linnemannia</taxon>
    </lineage>
</organism>
<protein>
    <recommendedName>
        <fullName evidence="3">F-box domain-containing protein</fullName>
    </recommendedName>
</protein>
<comment type="caution">
    <text evidence="1">The sequence shown here is derived from an EMBL/GenBank/DDBJ whole genome shotgun (WGS) entry which is preliminary data.</text>
</comment>
<dbReference type="SUPFAM" id="SSF52047">
    <property type="entry name" value="RNI-like"/>
    <property type="match status" value="1"/>
</dbReference>
<dbReference type="InterPro" id="IPR032675">
    <property type="entry name" value="LRR_dom_sf"/>
</dbReference>
<dbReference type="InterPro" id="IPR036047">
    <property type="entry name" value="F-box-like_dom_sf"/>
</dbReference>